<name>A0A1P8K6Z4_9BURK</name>
<dbReference type="EMBL" id="CP019239">
    <property type="protein sequence ID" value="APW41793.1"/>
    <property type="molecule type" value="Genomic_DNA"/>
</dbReference>
<proteinExistence type="predicted"/>
<gene>
    <name evidence="2" type="ORF">RS694_04015</name>
</gene>
<evidence type="ECO:0000256" key="1">
    <source>
        <dbReference type="SAM" id="MobiDB-lite"/>
    </source>
</evidence>
<accession>A0A1P8K6Z4</accession>
<dbReference type="eggNOG" id="ENOG5033FA4">
    <property type="taxonomic scope" value="Bacteria"/>
</dbReference>
<dbReference type="AlphaFoldDB" id="A0A1P8K6Z4"/>
<feature type="region of interest" description="Disordered" evidence="1">
    <location>
        <begin position="51"/>
        <end position="93"/>
    </location>
</feature>
<evidence type="ECO:0000313" key="3">
    <source>
        <dbReference type="Proteomes" id="UP000186110"/>
    </source>
</evidence>
<sequence>MRPAGADLASSGANKVIPVAPVNPSVKVSPPLETQKPGVVDLVNPALKISEGEAAHTSVSDPGKRGSEAATAPKDWTIHRPAPEKVENPPPKPIAQVLMDHLKTVWTASASAIQIEQVKNQLTTAEPVQPSQVPGDLAKEVLVYAPSKITKTENI</sequence>
<keyword evidence="3" id="KW-1185">Reference proteome</keyword>
<reference evidence="2 3" key="1">
    <citation type="submission" date="2017-01" db="EMBL/GenBank/DDBJ databases">
        <authorList>
            <person name="Mah S.A."/>
            <person name="Swanson W.J."/>
            <person name="Moy G.W."/>
            <person name="Vacquier V.D."/>
        </authorList>
    </citation>
    <scope>NUCLEOTIDE SEQUENCE [LARGE SCALE GENOMIC DNA]</scope>
    <source>
        <strain evidence="2 3">DSM 22694</strain>
    </source>
</reference>
<organism evidence="2 3">
    <name type="scientific">Rhodoferax saidenbachensis</name>
    <dbReference type="NCBI Taxonomy" id="1484693"/>
    <lineage>
        <taxon>Bacteria</taxon>
        <taxon>Pseudomonadati</taxon>
        <taxon>Pseudomonadota</taxon>
        <taxon>Betaproteobacteria</taxon>
        <taxon>Burkholderiales</taxon>
        <taxon>Comamonadaceae</taxon>
        <taxon>Rhodoferax</taxon>
    </lineage>
</organism>
<dbReference type="STRING" id="1484693.RS694_04015"/>
<protein>
    <submittedName>
        <fullName evidence="2">Uncharacterized protein</fullName>
    </submittedName>
</protein>
<feature type="compositionally biased region" description="Basic and acidic residues" evidence="1">
    <location>
        <begin position="76"/>
        <end position="87"/>
    </location>
</feature>
<dbReference type="KEGG" id="rsb:RS694_04015"/>
<dbReference type="Proteomes" id="UP000186110">
    <property type="component" value="Chromosome"/>
</dbReference>
<evidence type="ECO:0000313" key="2">
    <source>
        <dbReference type="EMBL" id="APW41793.1"/>
    </source>
</evidence>